<keyword evidence="5" id="KW-1185">Reference proteome</keyword>
<evidence type="ECO:0000313" key="4">
    <source>
        <dbReference type="EMBL" id="GIM30517.1"/>
    </source>
</evidence>
<reference evidence="4" key="1">
    <citation type="submission" date="2021-03" db="EMBL/GenBank/DDBJ databases">
        <title>Taxonomic study of Clostridium polyendosporum from meadow-gley soil under rice.</title>
        <authorList>
            <person name="Kobayashi H."/>
            <person name="Tanizawa Y."/>
            <person name="Yagura M."/>
        </authorList>
    </citation>
    <scope>NUCLEOTIDE SEQUENCE</scope>
    <source>
        <strain evidence="4">JCM 30710</strain>
    </source>
</reference>
<evidence type="ECO:0000256" key="2">
    <source>
        <dbReference type="RuleBase" id="RU362039"/>
    </source>
</evidence>
<dbReference type="GO" id="GO:0046872">
    <property type="term" value="F:metal ion binding"/>
    <property type="evidence" value="ECO:0007669"/>
    <property type="project" value="UniProtKB-KW"/>
</dbReference>
<organism evidence="4 5">
    <name type="scientific">Clostridium polyendosporum</name>
    <dbReference type="NCBI Taxonomy" id="69208"/>
    <lineage>
        <taxon>Bacteria</taxon>
        <taxon>Bacillati</taxon>
        <taxon>Bacillota</taxon>
        <taxon>Clostridia</taxon>
        <taxon>Eubacteriales</taxon>
        <taxon>Clostridiaceae</taxon>
        <taxon>Clostridium</taxon>
    </lineage>
</organism>
<dbReference type="CDD" id="cd00841">
    <property type="entry name" value="MPP_YfcE"/>
    <property type="match status" value="1"/>
</dbReference>
<dbReference type="InterPro" id="IPR000979">
    <property type="entry name" value="Phosphodiesterase_MJ0936/Vps29"/>
</dbReference>
<dbReference type="EMBL" id="BOPZ01000041">
    <property type="protein sequence ID" value="GIM30517.1"/>
    <property type="molecule type" value="Genomic_DNA"/>
</dbReference>
<proteinExistence type="inferred from homology"/>
<dbReference type="SUPFAM" id="SSF56300">
    <property type="entry name" value="Metallo-dependent phosphatases"/>
    <property type="match status" value="1"/>
</dbReference>
<evidence type="ECO:0000313" key="5">
    <source>
        <dbReference type="Proteomes" id="UP000679179"/>
    </source>
</evidence>
<dbReference type="Gene3D" id="3.60.21.10">
    <property type="match status" value="1"/>
</dbReference>
<evidence type="ECO:0000256" key="1">
    <source>
        <dbReference type="ARBA" id="ARBA00008950"/>
    </source>
</evidence>
<dbReference type="AlphaFoldDB" id="A0A919S2F1"/>
<dbReference type="EC" id="3.1.4.-" evidence="2"/>
<dbReference type="NCBIfam" id="TIGR00040">
    <property type="entry name" value="yfcE"/>
    <property type="match status" value="1"/>
</dbReference>
<dbReference type="Proteomes" id="UP000679179">
    <property type="component" value="Unassembled WGS sequence"/>
</dbReference>
<comment type="caution">
    <text evidence="4">The sequence shown here is derived from an EMBL/GenBank/DDBJ whole genome shotgun (WGS) entry which is preliminary data.</text>
</comment>
<gene>
    <name evidence="4" type="ORF">CPJCM30710_31830</name>
</gene>
<accession>A0A919S2F1</accession>
<name>A0A919S2F1_9CLOT</name>
<comment type="cofactor">
    <cofactor evidence="2">
        <name>a divalent metal cation</name>
        <dbReference type="ChEBI" id="CHEBI:60240"/>
    </cofactor>
</comment>
<dbReference type="PANTHER" id="PTHR11124">
    <property type="entry name" value="VACUOLAR SORTING PROTEIN VPS29"/>
    <property type="match status" value="1"/>
</dbReference>
<dbReference type="RefSeq" id="WP_212905186.1">
    <property type="nucleotide sequence ID" value="NZ_BOPZ01000041.1"/>
</dbReference>
<feature type="domain" description="Calcineurin-like phosphoesterase" evidence="3">
    <location>
        <begin position="1"/>
        <end position="146"/>
    </location>
</feature>
<dbReference type="InterPro" id="IPR029052">
    <property type="entry name" value="Metallo-depent_PP-like"/>
</dbReference>
<dbReference type="InterPro" id="IPR024654">
    <property type="entry name" value="Calcineurin-like_PHP_lpxH"/>
</dbReference>
<dbReference type="GO" id="GO:0016787">
    <property type="term" value="F:hydrolase activity"/>
    <property type="evidence" value="ECO:0007669"/>
    <property type="project" value="UniProtKB-UniRule"/>
</dbReference>
<evidence type="ECO:0000259" key="3">
    <source>
        <dbReference type="Pfam" id="PF12850"/>
    </source>
</evidence>
<dbReference type="Pfam" id="PF12850">
    <property type="entry name" value="Metallophos_2"/>
    <property type="match status" value="1"/>
</dbReference>
<dbReference type="InterPro" id="IPR041802">
    <property type="entry name" value="MPP_YfcE"/>
</dbReference>
<sequence length="157" mass="17801">MLVAVVSDTHGIKEYMNKVKKLIKRADILIHLGDNIVDLEYLTENFHGQIHGVKGNCDFSGIYLREKIIEILGKKLFITHGDKYGVKYDLTSLYFRAQELGVDAALFGHTHQSVVVEQNNVWIINPGSPSLPRMTSRSIAFIEIEEGKPLYPYLVEI</sequence>
<keyword evidence="2" id="KW-0479">Metal-binding</keyword>
<protein>
    <recommendedName>
        <fullName evidence="2">Phosphoesterase</fullName>
        <ecNumber evidence="2">3.1.4.-</ecNumber>
    </recommendedName>
</protein>
<comment type="similarity">
    <text evidence="1 2">Belongs to the metallophosphoesterase superfamily. YfcE family.</text>
</comment>